<feature type="chain" id="PRO_5042950221" evidence="3">
    <location>
        <begin position="17"/>
        <end position="287"/>
    </location>
</feature>
<feature type="region of interest" description="Disordered" evidence="1">
    <location>
        <begin position="246"/>
        <end position="287"/>
    </location>
</feature>
<evidence type="ECO:0000256" key="1">
    <source>
        <dbReference type="SAM" id="MobiDB-lite"/>
    </source>
</evidence>
<reference evidence="4" key="2">
    <citation type="submission" date="2023-05" db="EMBL/GenBank/DDBJ databases">
        <authorList>
            <consortium name="Lawrence Berkeley National Laboratory"/>
            <person name="Steindorff A."/>
            <person name="Hensen N."/>
            <person name="Bonometti L."/>
            <person name="Westerberg I."/>
            <person name="Brannstrom I.O."/>
            <person name="Guillou S."/>
            <person name="Cros-Aarteil S."/>
            <person name="Calhoun S."/>
            <person name="Haridas S."/>
            <person name="Kuo A."/>
            <person name="Mondo S."/>
            <person name="Pangilinan J."/>
            <person name="Riley R."/>
            <person name="Labutti K."/>
            <person name="Andreopoulos B."/>
            <person name="Lipzen A."/>
            <person name="Chen C."/>
            <person name="Yanf M."/>
            <person name="Daum C."/>
            <person name="Ng V."/>
            <person name="Clum A."/>
            <person name="Ohm R."/>
            <person name="Martin F."/>
            <person name="Silar P."/>
            <person name="Natvig D."/>
            <person name="Lalanne C."/>
            <person name="Gautier V."/>
            <person name="Ament-Velasquez S.L."/>
            <person name="Kruys A."/>
            <person name="Hutchinson M.I."/>
            <person name="Powell A.J."/>
            <person name="Barry K."/>
            <person name="Miller A.N."/>
            <person name="Grigoriev I.V."/>
            <person name="Debuchy R."/>
            <person name="Gladieux P."/>
            <person name="Thoren M.H."/>
            <person name="Johannesson H."/>
        </authorList>
    </citation>
    <scope>NUCLEOTIDE SEQUENCE</scope>
    <source>
        <strain evidence="4">CBS 892.96</strain>
    </source>
</reference>
<gene>
    <name evidence="4" type="ORF">QBC36DRAFT_182290</name>
</gene>
<feature type="transmembrane region" description="Helical" evidence="2">
    <location>
        <begin position="68"/>
        <end position="97"/>
    </location>
</feature>
<sequence length="287" mass="31686">MPLWLLLLIIVWASLAFLITISIVCSPQRLEDDESYQTGKPMVPFLDNKIDCLKACRKECCCFPLYFLVYYMLVLATPGLLVLGLTLLVLWGLLLLLPFKILKKAGVKTYCGVEWHCLNQAKLGGQRRRQGDLEGGNSHGEGSRTGIRGERAAVGKRVVNSAPRPHVPMVATPTPVRTNPQRNSRSMPTTPPPAGPQRNSTAREGGPTRQQQPRSNLPGAQRSSPRSYTLSAENLSILKHRMTAIESLQARAGESTAAARPENRTPPPQYQELDPRNGAQRQDRDGC</sequence>
<evidence type="ECO:0000313" key="5">
    <source>
        <dbReference type="Proteomes" id="UP001302321"/>
    </source>
</evidence>
<comment type="caution">
    <text evidence="4">The sequence shown here is derived from an EMBL/GenBank/DDBJ whole genome shotgun (WGS) entry which is preliminary data.</text>
</comment>
<organism evidence="4 5">
    <name type="scientific">Triangularia setosa</name>
    <dbReference type="NCBI Taxonomy" id="2587417"/>
    <lineage>
        <taxon>Eukaryota</taxon>
        <taxon>Fungi</taxon>
        <taxon>Dikarya</taxon>
        <taxon>Ascomycota</taxon>
        <taxon>Pezizomycotina</taxon>
        <taxon>Sordariomycetes</taxon>
        <taxon>Sordariomycetidae</taxon>
        <taxon>Sordariales</taxon>
        <taxon>Podosporaceae</taxon>
        <taxon>Triangularia</taxon>
    </lineage>
</organism>
<keyword evidence="2" id="KW-0812">Transmembrane</keyword>
<dbReference type="AlphaFoldDB" id="A0AAN6WB33"/>
<keyword evidence="2" id="KW-0472">Membrane</keyword>
<feature type="compositionally biased region" description="Polar residues" evidence="1">
    <location>
        <begin position="175"/>
        <end position="188"/>
    </location>
</feature>
<evidence type="ECO:0000256" key="2">
    <source>
        <dbReference type="SAM" id="Phobius"/>
    </source>
</evidence>
<keyword evidence="2" id="KW-1133">Transmembrane helix</keyword>
<accession>A0AAN6WB33</accession>
<feature type="signal peptide" evidence="3">
    <location>
        <begin position="1"/>
        <end position="16"/>
    </location>
</feature>
<feature type="compositionally biased region" description="Polar residues" evidence="1">
    <location>
        <begin position="197"/>
        <end position="215"/>
    </location>
</feature>
<evidence type="ECO:0000256" key="3">
    <source>
        <dbReference type="SAM" id="SignalP"/>
    </source>
</evidence>
<name>A0AAN6WB33_9PEZI</name>
<proteinExistence type="predicted"/>
<keyword evidence="3" id="KW-0732">Signal</keyword>
<feature type="region of interest" description="Disordered" evidence="1">
    <location>
        <begin position="126"/>
        <end position="228"/>
    </location>
</feature>
<dbReference type="Proteomes" id="UP001302321">
    <property type="component" value="Unassembled WGS sequence"/>
</dbReference>
<dbReference type="EMBL" id="MU866135">
    <property type="protein sequence ID" value="KAK4178560.1"/>
    <property type="molecule type" value="Genomic_DNA"/>
</dbReference>
<reference evidence="4" key="1">
    <citation type="journal article" date="2023" name="Mol. Phylogenet. Evol.">
        <title>Genome-scale phylogeny and comparative genomics of the fungal order Sordariales.</title>
        <authorList>
            <person name="Hensen N."/>
            <person name="Bonometti L."/>
            <person name="Westerberg I."/>
            <person name="Brannstrom I.O."/>
            <person name="Guillou S."/>
            <person name="Cros-Aarteil S."/>
            <person name="Calhoun S."/>
            <person name="Haridas S."/>
            <person name="Kuo A."/>
            <person name="Mondo S."/>
            <person name="Pangilinan J."/>
            <person name="Riley R."/>
            <person name="LaButti K."/>
            <person name="Andreopoulos B."/>
            <person name="Lipzen A."/>
            <person name="Chen C."/>
            <person name="Yan M."/>
            <person name="Daum C."/>
            <person name="Ng V."/>
            <person name="Clum A."/>
            <person name="Steindorff A."/>
            <person name="Ohm R.A."/>
            <person name="Martin F."/>
            <person name="Silar P."/>
            <person name="Natvig D.O."/>
            <person name="Lalanne C."/>
            <person name="Gautier V."/>
            <person name="Ament-Velasquez S.L."/>
            <person name="Kruys A."/>
            <person name="Hutchinson M.I."/>
            <person name="Powell A.J."/>
            <person name="Barry K."/>
            <person name="Miller A.N."/>
            <person name="Grigoriev I.V."/>
            <person name="Debuchy R."/>
            <person name="Gladieux P."/>
            <person name="Hiltunen Thoren M."/>
            <person name="Johannesson H."/>
        </authorList>
    </citation>
    <scope>NUCLEOTIDE SEQUENCE</scope>
    <source>
        <strain evidence="4">CBS 892.96</strain>
    </source>
</reference>
<keyword evidence="5" id="KW-1185">Reference proteome</keyword>
<evidence type="ECO:0000313" key="4">
    <source>
        <dbReference type="EMBL" id="KAK4178560.1"/>
    </source>
</evidence>
<protein>
    <submittedName>
        <fullName evidence="4">Uncharacterized protein</fullName>
    </submittedName>
</protein>